<dbReference type="RefSeq" id="WP_234611037.1">
    <property type="nucleotide sequence ID" value="NZ_CP098806.1"/>
</dbReference>
<dbReference type="SUPFAM" id="SSF51658">
    <property type="entry name" value="Xylose isomerase-like"/>
    <property type="match status" value="1"/>
</dbReference>
<dbReference type="Gene3D" id="3.20.20.150">
    <property type="entry name" value="Divalent-metal-dependent TIM barrel enzymes"/>
    <property type="match status" value="1"/>
</dbReference>
<keyword evidence="1" id="KW-0732">Signal</keyword>
<feature type="chain" id="PRO_5040722567" evidence="1">
    <location>
        <begin position="33"/>
        <end position="310"/>
    </location>
</feature>
<dbReference type="AlphaFoldDB" id="A0A9X1P873"/>
<evidence type="ECO:0000256" key="1">
    <source>
        <dbReference type="SAM" id="SignalP"/>
    </source>
</evidence>
<keyword evidence="4" id="KW-1185">Reference proteome</keyword>
<dbReference type="EMBL" id="JAJTTA010000001">
    <property type="protein sequence ID" value="MCF0038517.1"/>
    <property type="molecule type" value="Genomic_DNA"/>
</dbReference>
<proteinExistence type="predicted"/>
<dbReference type="InterPro" id="IPR036237">
    <property type="entry name" value="Xyl_isomerase-like_sf"/>
</dbReference>
<comment type="caution">
    <text evidence="3">The sequence shown here is derived from an EMBL/GenBank/DDBJ whole genome shotgun (WGS) entry which is preliminary data.</text>
</comment>
<name>A0A9X1P873_9BACT</name>
<feature type="domain" description="Xylose isomerase-like TIM barrel" evidence="2">
    <location>
        <begin position="90"/>
        <end position="273"/>
    </location>
</feature>
<gene>
    <name evidence="3" type="ORF">LXM24_00365</name>
</gene>
<dbReference type="GO" id="GO:0016853">
    <property type="term" value="F:isomerase activity"/>
    <property type="evidence" value="ECO:0007669"/>
    <property type="project" value="UniProtKB-KW"/>
</dbReference>
<evidence type="ECO:0000259" key="2">
    <source>
        <dbReference type="Pfam" id="PF01261"/>
    </source>
</evidence>
<dbReference type="Pfam" id="PF01261">
    <property type="entry name" value="AP_endonuc_2"/>
    <property type="match status" value="1"/>
</dbReference>
<evidence type="ECO:0000313" key="3">
    <source>
        <dbReference type="EMBL" id="MCF0038517.1"/>
    </source>
</evidence>
<feature type="signal peptide" evidence="1">
    <location>
        <begin position="1"/>
        <end position="32"/>
    </location>
</feature>
<reference evidence="3" key="1">
    <citation type="submission" date="2021-12" db="EMBL/GenBank/DDBJ databases">
        <title>Novel species in genus Dyadobacter.</title>
        <authorList>
            <person name="Ma C."/>
        </authorList>
    </citation>
    <scope>NUCLEOTIDE SEQUENCE</scope>
    <source>
        <strain evidence="3">CY399</strain>
    </source>
</reference>
<dbReference type="InterPro" id="IPR013022">
    <property type="entry name" value="Xyl_isomerase-like_TIM-brl"/>
</dbReference>
<dbReference type="Proteomes" id="UP001139700">
    <property type="component" value="Unassembled WGS sequence"/>
</dbReference>
<evidence type="ECO:0000313" key="4">
    <source>
        <dbReference type="Proteomes" id="UP001139700"/>
    </source>
</evidence>
<keyword evidence="3" id="KW-0413">Isomerase</keyword>
<protein>
    <submittedName>
        <fullName evidence="3">Sugar phosphate isomerase/epimerase</fullName>
    </submittedName>
</protein>
<organism evidence="3 4">
    <name type="scientific">Dyadobacter fanqingshengii</name>
    <dbReference type="NCBI Taxonomy" id="2906443"/>
    <lineage>
        <taxon>Bacteria</taxon>
        <taxon>Pseudomonadati</taxon>
        <taxon>Bacteroidota</taxon>
        <taxon>Cytophagia</taxon>
        <taxon>Cytophagales</taxon>
        <taxon>Spirosomataceae</taxon>
        <taxon>Dyadobacter</taxon>
    </lineage>
</organism>
<accession>A0A9X1P873</accession>
<sequence>MITYIQNRSLKVALKFCLLTCACLLFSIATFAQNVTDKKSIFSRENLIAWCIVPFDVKERGPAERADMLNKLGITMLAYDWREKHVPTFEEEIEQLKKHNIKLQAFWYYSGANPENDKNFATIIEVLRKHNVKTEIWCMVSGIKGLDEMTQEEKVKAVAKPVAYMADKAAEIGCKLGLYNHGGWYGEPENQLQIFDYLKKPNIGIVYNFHHAEEHIQRFPEFFPKLIPHLLALNLSGLKKGNPVKVVPIDQGDAELDMIKIVKNSNYKGPIGIINEDTAPDAEVGLMLNMDGLKGILEKLGDEAALRSYK</sequence>